<dbReference type="GO" id="GO:0004803">
    <property type="term" value="F:transposase activity"/>
    <property type="evidence" value="ECO:0007669"/>
    <property type="project" value="InterPro"/>
</dbReference>
<name>A0AAE9X843_PORGN</name>
<keyword evidence="1" id="KW-1133">Transmembrane helix</keyword>
<feature type="domain" description="H repeat-associated protein N-terminal" evidence="3">
    <location>
        <begin position="6"/>
        <end position="98"/>
    </location>
</feature>
<dbReference type="Pfam" id="PF01609">
    <property type="entry name" value="DDE_Tnp_1"/>
    <property type="match status" value="1"/>
</dbReference>
<protein>
    <submittedName>
        <fullName evidence="4">ISAs1 family transposase</fullName>
    </submittedName>
</protein>
<dbReference type="EMBL" id="CP116613">
    <property type="protein sequence ID" value="WCF98904.1"/>
    <property type="molecule type" value="Genomic_DNA"/>
</dbReference>
<evidence type="ECO:0000259" key="2">
    <source>
        <dbReference type="Pfam" id="PF01609"/>
    </source>
</evidence>
<dbReference type="GO" id="GO:0003677">
    <property type="term" value="F:DNA binding"/>
    <property type="evidence" value="ECO:0007669"/>
    <property type="project" value="InterPro"/>
</dbReference>
<dbReference type="InterPro" id="IPR002559">
    <property type="entry name" value="Transposase_11"/>
</dbReference>
<dbReference type="AlphaFoldDB" id="A0AAE9X843"/>
<evidence type="ECO:0000256" key="1">
    <source>
        <dbReference type="SAM" id="Phobius"/>
    </source>
</evidence>
<feature type="domain" description="Transposase IS4-like" evidence="2">
    <location>
        <begin position="107"/>
        <end position="344"/>
    </location>
</feature>
<dbReference type="InterPro" id="IPR032806">
    <property type="entry name" value="YbfD_N"/>
</dbReference>
<gene>
    <name evidence="4" type="ORF">NY149_10465</name>
</gene>
<keyword evidence="1" id="KW-0472">Membrane</keyword>
<dbReference type="RefSeq" id="WP_021661868.1">
    <property type="nucleotide sequence ID" value="NZ_CP116613.1"/>
</dbReference>
<proteinExistence type="predicted"/>
<feature type="transmembrane region" description="Helical" evidence="1">
    <location>
        <begin position="20"/>
        <end position="42"/>
    </location>
</feature>
<evidence type="ECO:0000259" key="3">
    <source>
        <dbReference type="Pfam" id="PF13808"/>
    </source>
</evidence>
<dbReference type="PANTHER" id="PTHR30298:SF0">
    <property type="entry name" value="PROTEIN YBFL-RELATED"/>
    <property type="match status" value="1"/>
</dbReference>
<evidence type="ECO:0000313" key="5">
    <source>
        <dbReference type="Proteomes" id="UP001179540"/>
    </source>
</evidence>
<dbReference type="InterPro" id="IPR051698">
    <property type="entry name" value="Transposase_11-like"/>
</dbReference>
<dbReference type="PANTHER" id="PTHR30298">
    <property type="entry name" value="H REPEAT-ASSOCIATED PREDICTED TRANSPOSASE"/>
    <property type="match status" value="1"/>
</dbReference>
<sequence>MENIFQILSTVPDHRRGNHLIYPIDYLLLISFSGIMSGFTTWSDFELYAQLHEEDLKMLYKRLAKRELMNYTPSHDTFSYCFRGLDPKAFQEAFKSWLLTVYEILGEHICIDGKTIRGVRKLDPDSDSHTVTAYIAGIRASLNQVFISKKSNEINAVKELLDVIDVEGNILTIDAIGTQKEIVDKIVSKKGEYILQVKSNQPGTLLELEEHFCSFYKDEIITTEGLESGHGRVETCKLESIMNPLRFAETEKYRDLNKWANLQSIHKLTSSRYDKKKKVESLQVSYYISSLSNAEKVCKLIRNHWAIENNLHYCLDVILGEDRSLRRKDNAAKNVNIIYKIALFFLERLKSTSKRSFNALQKINALRKPSQILSSDF</sequence>
<evidence type="ECO:0000313" key="4">
    <source>
        <dbReference type="EMBL" id="WCF98904.1"/>
    </source>
</evidence>
<reference evidence="4" key="1">
    <citation type="submission" date="2023-01" db="EMBL/GenBank/DDBJ databases">
        <title>Phages are important unrecognized players in the ecology of the oral pathogen Porphyromonas gingivalis.</title>
        <authorList>
            <person name="Matrishin C.B."/>
            <person name="Kauffman K.M."/>
        </authorList>
    </citation>
    <scope>NUCLEOTIDE SEQUENCE</scope>
    <source>
        <strain evidence="4">HG1691old</strain>
    </source>
</reference>
<dbReference type="Proteomes" id="UP001179540">
    <property type="component" value="Chromosome"/>
</dbReference>
<organism evidence="4 5">
    <name type="scientific">Porphyromonas gingivalis</name>
    <name type="common">Bacteroides gingivalis</name>
    <dbReference type="NCBI Taxonomy" id="837"/>
    <lineage>
        <taxon>Bacteria</taxon>
        <taxon>Pseudomonadati</taxon>
        <taxon>Bacteroidota</taxon>
        <taxon>Bacteroidia</taxon>
        <taxon>Bacteroidales</taxon>
        <taxon>Porphyromonadaceae</taxon>
        <taxon>Porphyromonas</taxon>
    </lineage>
</organism>
<dbReference type="NCBIfam" id="NF033564">
    <property type="entry name" value="transpos_ISAs1"/>
    <property type="match status" value="1"/>
</dbReference>
<keyword evidence="1" id="KW-0812">Transmembrane</keyword>
<accession>A0AAE9X843</accession>
<dbReference type="InterPro" id="IPR047647">
    <property type="entry name" value="ISAs1_transpos"/>
</dbReference>
<dbReference type="Pfam" id="PF13808">
    <property type="entry name" value="DDE_Tnp_1_assoc"/>
    <property type="match status" value="1"/>
</dbReference>
<dbReference type="GO" id="GO:0006313">
    <property type="term" value="P:DNA transposition"/>
    <property type="evidence" value="ECO:0007669"/>
    <property type="project" value="InterPro"/>
</dbReference>